<evidence type="ECO:0000259" key="3">
    <source>
        <dbReference type="Pfam" id="PF24034"/>
    </source>
</evidence>
<feature type="domain" description="DUF7345" evidence="4">
    <location>
        <begin position="66"/>
        <end position="197"/>
    </location>
</feature>
<feature type="transmembrane region" description="Helical" evidence="2">
    <location>
        <begin position="252"/>
        <end position="271"/>
    </location>
</feature>
<keyword evidence="2" id="KW-0812">Transmembrane</keyword>
<dbReference type="InterPro" id="IPR036390">
    <property type="entry name" value="WH_DNA-bd_sf"/>
</dbReference>
<keyword evidence="2" id="KW-1133">Transmembrane helix</keyword>
<dbReference type="Pfam" id="PF24036">
    <property type="entry name" value="DUF7345"/>
    <property type="match status" value="1"/>
</dbReference>
<dbReference type="InterPro" id="IPR055769">
    <property type="entry name" value="DUF7345"/>
</dbReference>
<accession>A0ABD5WRI5</accession>
<comment type="caution">
    <text evidence="5">The sequence shown here is derived from an EMBL/GenBank/DDBJ whole genome shotgun (WGS) entry which is preliminary data.</text>
</comment>
<gene>
    <name evidence="5" type="ORF">ACFQJ6_18560</name>
</gene>
<dbReference type="GeneID" id="79304867"/>
<dbReference type="EMBL" id="JBHSZH010000005">
    <property type="protein sequence ID" value="MFC7081797.1"/>
    <property type="molecule type" value="Genomic_DNA"/>
</dbReference>
<dbReference type="InterPro" id="IPR055767">
    <property type="entry name" value="DUF7343"/>
</dbReference>
<proteinExistence type="predicted"/>
<keyword evidence="6" id="KW-1185">Reference proteome</keyword>
<organism evidence="5 6">
    <name type="scientific">Halorussus caseinilyticus</name>
    <dbReference type="NCBI Taxonomy" id="3034025"/>
    <lineage>
        <taxon>Archaea</taxon>
        <taxon>Methanobacteriati</taxon>
        <taxon>Methanobacteriota</taxon>
        <taxon>Stenosarchaea group</taxon>
        <taxon>Halobacteria</taxon>
        <taxon>Halobacteriales</taxon>
        <taxon>Haladaptataceae</taxon>
        <taxon>Halorussus</taxon>
    </lineage>
</organism>
<protein>
    <submittedName>
        <fullName evidence="5">Helix-turn-helix transcriptional regulator</fullName>
    </submittedName>
</protein>
<reference evidence="5 6" key="1">
    <citation type="journal article" date="2019" name="Int. J. Syst. Evol. Microbiol.">
        <title>The Global Catalogue of Microorganisms (GCM) 10K type strain sequencing project: providing services to taxonomists for standard genome sequencing and annotation.</title>
        <authorList>
            <consortium name="The Broad Institute Genomics Platform"/>
            <consortium name="The Broad Institute Genome Sequencing Center for Infectious Disease"/>
            <person name="Wu L."/>
            <person name="Ma J."/>
        </authorList>
    </citation>
    <scope>NUCLEOTIDE SEQUENCE [LARGE SCALE GENOMIC DNA]</scope>
    <source>
        <strain evidence="5 6">DT72</strain>
    </source>
</reference>
<evidence type="ECO:0000259" key="4">
    <source>
        <dbReference type="Pfam" id="PF24036"/>
    </source>
</evidence>
<evidence type="ECO:0000256" key="1">
    <source>
        <dbReference type="SAM" id="MobiDB-lite"/>
    </source>
</evidence>
<feature type="region of interest" description="Disordered" evidence="1">
    <location>
        <begin position="278"/>
        <end position="325"/>
    </location>
</feature>
<dbReference type="AlphaFoldDB" id="A0ABD5WRI5"/>
<evidence type="ECO:0000313" key="6">
    <source>
        <dbReference type="Proteomes" id="UP001596407"/>
    </source>
</evidence>
<dbReference type="RefSeq" id="WP_276280244.1">
    <property type="nucleotide sequence ID" value="NZ_CP119809.1"/>
</dbReference>
<name>A0ABD5WRI5_9EURY</name>
<dbReference type="Proteomes" id="UP001596407">
    <property type="component" value="Unassembled WGS sequence"/>
</dbReference>
<evidence type="ECO:0000313" key="5">
    <source>
        <dbReference type="EMBL" id="MFC7081797.1"/>
    </source>
</evidence>
<dbReference type="SUPFAM" id="SSF46785">
    <property type="entry name" value="Winged helix' DNA-binding domain"/>
    <property type="match status" value="1"/>
</dbReference>
<keyword evidence="2" id="KW-0472">Membrane</keyword>
<feature type="domain" description="DUF7343" evidence="3">
    <location>
        <begin position="321"/>
        <end position="382"/>
    </location>
</feature>
<feature type="compositionally biased region" description="Acidic residues" evidence="1">
    <location>
        <begin position="301"/>
        <end position="323"/>
    </location>
</feature>
<evidence type="ECO:0000256" key="2">
    <source>
        <dbReference type="SAM" id="Phobius"/>
    </source>
</evidence>
<dbReference type="Pfam" id="PF24034">
    <property type="entry name" value="DUF7343"/>
    <property type="match status" value="1"/>
</dbReference>
<sequence>MRLSVALLVVLLAVSPLVGAGAGHPADGRAHATDTARAVSGVPTATDAANVTAANATVSDGTEMYVSLHEDGSARWTVTTQFALRDANETEAFRQLATDYESGGADTGLRKATFERVVKSASEDADRPMELRGVNRSARTFDNATVGSLSLSFTWTNFTRVEESRIILGDVFSTQTGTWLPTLADDQTLVIEAPPGYVVWNSPQGVVNGTMLRYEGPRTLDADDLSATYKPRVQAPSTTNETSTGFPNVSGTWGLVVVFLLFGGFGAYALAQRRGADPEAVGESDDRRPESSPGVSATADPENEAPPETDEDGGDEPDTELLSDEERVLRLLRDNEGRMKQGQIVKETNWSNAKVSQLLSKMDDNDDVDKLRIGRENLITLPDEDVTDVE</sequence>